<proteinExistence type="predicted"/>
<name>A0ABR4FUS8_9EURO</name>
<organism evidence="1 2">
    <name type="scientific">Aspergillus keveii</name>
    <dbReference type="NCBI Taxonomy" id="714993"/>
    <lineage>
        <taxon>Eukaryota</taxon>
        <taxon>Fungi</taxon>
        <taxon>Dikarya</taxon>
        <taxon>Ascomycota</taxon>
        <taxon>Pezizomycotina</taxon>
        <taxon>Eurotiomycetes</taxon>
        <taxon>Eurotiomycetidae</taxon>
        <taxon>Eurotiales</taxon>
        <taxon>Aspergillaceae</taxon>
        <taxon>Aspergillus</taxon>
        <taxon>Aspergillus subgen. Nidulantes</taxon>
    </lineage>
</organism>
<gene>
    <name evidence="1" type="ORF">BJX66DRAFT_311813</name>
</gene>
<protein>
    <submittedName>
        <fullName evidence="1">Uncharacterized protein</fullName>
    </submittedName>
</protein>
<evidence type="ECO:0000313" key="2">
    <source>
        <dbReference type="Proteomes" id="UP001610563"/>
    </source>
</evidence>
<reference evidence="1 2" key="1">
    <citation type="submission" date="2024-07" db="EMBL/GenBank/DDBJ databases">
        <title>Section-level genome sequencing and comparative genomics of Aspergillus sections Usti and Cavernicolus.</title>
        <authorList>
            <consortium name="Lawrence Berkeley National Laboratory"/>
            <person name="Nybo J.L."/>
            <person name="Vesth T.C."/>
            <person name="Theobald S."/>
            <person name="Frisvad J.C."/>
            <person name="Larsen T.O."/>
            <person name="Kjaerboelling I."/>
            <person name="Rothschild-Mancinelli K."/>
            <person name="Lyhne E.K."/>
            <person name="Kogle M.E."/>
            <person name="Barry K."/>
            <person name="Clum A."/>
            <person name="Na H."/>
            <person name="Ledsgaard L."/>
            <person name="Lin J."/>
            <person name="Lipzen A."/>
            <person name="Kuo A."/>
            <person name="Riley R."/>
            <person name="Mondo S."/>
            <person name="Labutti K."/>
            <person name="Haridas S."/>
            <person name="Pangalinan J."/>
            <person name="Salamov A.A."/>
            <person name="Simmons B.A."/>
            <person name="Magnuson J.K."/>
            <person name="Chen J."/>
            <person name="Drula E."/>
            <person name="Henrissat B."/>
            <person name="Wiebenga A."/>
            <person name="Lubbers R.J."/>
            <person name="Gomes A.C."/>
            <person name="Makela M.R."/>
            <person name="Stajich J."/>
            <person name="Grigoriev I.V."/>
            <person name="Mortensen U.H."/>
            <person name="De Vries R.P."/>
            <person name="Baker S.E."/>
            <person name="Andersen M.R."/>
        </authorList>
    </citation>
    <scope>NUCLEOTIDE SEQUENCE [LARGE SCALE GENOMIC DNA]</scope>
    <source>
        <strain evidence="1 2">CBS 209.92</strain>
    </source>
</reference>
<sequence>MTPEQGTFNRRIRTSTWKEAWKALYSTTHRLGRLKALSPAYDGPVAFPNTLCHTVRCGEAKAVRWCLARDDAHVFLSAKATTWLVIQDCLEKTTRYTILKPLLEYKLDPIERRTVVLKLENPPASCDQGAGCRIR</sequence>
<evidence type="ECO:0000313" key="1">
    <source>
        <dbReference type="EMBL" id="KAL2787028.1"/>
    </source>
</evidence>
<dbReference type="EMBL" id="JBFTWV010000105">
    <property type="protein sequence ID" value="KAL2787028.1"/>
    <property type="molecule type" value="Genomic_DNA"/>
</dbReference>
<dbReference type="Proteomes" id="UP001610563">
    <property type="component" value="Unassembled WGS sequence"/>
</dbReference>
<accession>A0ABR4FUS8</accession>
<keyword evidence="2" id="KW-1185">Reference proteome</keyword>
<comment type="caution">
    <text evidence="1">The sequence shown here is derived from an EMBL/GenBank/DDBJ whole genome shotgun (WGS) entry which is preliminary data.</text>
</comment>